<gene>
    <name evidence="1" type="ORF">SAMN02745135_02556</name>
</gene>
<dbReference type="EMBL" id="FQXO01000123">
    <property type="protein sequence ID" value="SHH88753.1"/>
    <property type="molecule type" value="Genomic_DNA"/>
</dbReference>
<name>A0A1M5WP32_9FIRM</name>
<dbReference type="Proteomes" id="UP000183967">
    <property type="component" value="Unassembled WGS sequence"/>
</dbReference>
<organism evidence="1 2">
    <name type="scientific">Caloranaerobacter azorensis DSM 13643</name>
    <dbReference type="NCBI Taxonomy" id="1121264"/>
    <lineage>
        <taxon>Bacteria</taxon>
        <taxon>Bacillati</taxon>
        <taxon>Bacillota</taxon>
        <taxon>Tissierellia</taxon>
        <taxon>Tissierellales</taxon>
        <taxon>Thermohalobacteraceae</taxon>
        <taxon>Caloranaerobacter</taxon>
    </lineage>
</organism>
<accession>A0A1M5WP32</accession>
<dbReference type="OrthoDB" id="581382at2"/>
<evidence type="ECO:0000313" key="1">
    <source>
        <dbReference type="EMBL" id="SHH88753.1"/>
    </source>
</evidence>
<proteinExistence type="predicted"/>
<sequence length="382" mass="45075">MSNNNIRYFDNPYEYLKWEYSRQKNKKLDLKNLNIDILFSLIKNEYDDIEFYEKDKDLFKKLKEIAINLDIPITEQDSSGYFILKRHSENIIKIGDKNNIAIPNDIVLGTLPLNYLDAFTCVFPQGQRLIALSEGLLLFLYSMGRVVSSFFSKINDDINRYKSYVTFDFNSDSINKNLKMNKKGHEHFLETLIVYFAYENLSFSKIYYKEDANINLSAVLWDTAELFIVAHEYSHIILGHLPEEKDFIRRFLDDDSMLYQIVRNWSEEFSADSLAFQLTMANNQNTGYGLFGCYLGIEFLFACLDIIEKVYNIEFTETHPSAQMRIENLRRYFKNTLPETSQNILKGSRIIQEIITTLWDSNKDNFNYTINHIFKNINFKKD</sequence>
<protein>
    <submittedName>
        <fullName evidence="1">Peptidase U49</fullName>
    </submittedName>
</protein>
<evidence type="ECO:0000313" key="2">
    <source>
        <dbReference type="Proteomes" id="UP000183967"/>
    </source>
</evidence>
<keyword evidence="2" id="KW-1185">Reference proteome</keyword>
<reference evidence="2" key="1">
    <citation type="submission" date="2016-11" db="EMBL/GenBank/DDBJ databases">
        <authorList>
            <person name="Varghese N."/>
            <person name="Submissions S."/>
        </authorList>
    </citation>
    <scope>NUCLEOTIDE SEQUENCE [LARGE SCALE GENOMIC DNA]</scope>
    <source>
        <strain evidence="2">DSM 13643</strain>
    </source>
</reference>
<dbReference type="AlphaFoldDB" id="A0A1M5WP32"/>
<dbReference type="RefSeq" id="WP_073198092.1">
    <property type="nucleotide sequence ID" value="NZ_FQXO01000123.1"/>
</dbReference>